<evidence type="ECO:0008006" key="2">
    <source>
        <dbReference type="Google" id="ProtNLM"/>
    </source>
</evidence>
<dbReference type="CDD" id="cd00093">
    <property type="entry name" value="HTH_XRE"/>
    <property type="match status" value="1"/>
</dbReference>
<dbReference type="InterPro" id="IPR001387">
    <property type="entry name" value="Cro/C1-type_HTH"/>
</dbReference>
<organism evidence="1">
    <name type="scientific">Xanthomonas phage fSU1</name>
    <dbReference type="NCBI Taxonomy" id="3238781"/>
    <lineage>
        <taxon>Viruses</taxon>
    </lineage>
</organism>
<dbReference type="SUPFAM" id="SSF47413">
    <property type="entry name" value="lambda repressor-like DNA-binding domains"/>
    <property type="match status" value="1"/>
</dbReference>
<dbReference type="InterPro" id="IPR010982">
    <property type="entry name" value="Lambda_DNA-bd_dom_sf"/>
</dbReference>
<dbReference type="Gene3D" id="1.10.260.40">
    <property type="entry name" value="lambda repressor-like DNA-binding domains"/>
    <property type="match status" value="1"/>
</dbReference>
<evidence type="ECO:0000313" key="1">
    <source>
        <dbReference type="EMBL" id="XDJ15587.1"/>
    </source>
</evidence>
<protein>
    <recommendedName>
        <fullName evidence="2">Repressor</fullName>
    </recommendedName>
</protein>
<reference evidence="1" key="1">
    <citation type="submission" date="2024-07" db="EMBL/GenBank/DDBJ databases">
        <authorList>
            <person name="Neoralova M."/>
        </authorList>
    </citation>
    <scope>NUCLEOTIDE SEQUENCE</scope>
</reference>
<sequence>MNRQEALIRRALLGSKATSYGALAKKLGVSAATMSQWRSETSKLSNERVVELSEMAGDDPGVWLISMMAEQCNITPLRRSLENIVQQVGKIGAIMLVLAGGLFPTAGKAKPIENQGLASVECGYSVYYVIITPAGASVQTIAYDNPVKAVRWPQ</sequence>
<dbReference type="EMBL" id="PQ067315">
    <property type="protein sequence ID" value="XDJ15587.1"/>
    <property type="molecule type" value="Genomic_DNA"/>
</dbReference>
<accession>A0AB39CF31</accession>
<name>A0AB39CF31_9VIRU</name>
<proteinExistence type="predicted"/>
<dbReference type="GO" id="GO:0003677">
    <property type="term" value="F:DNA binding"/>
    <property type="evidence" value="ECO:0007669"/>
    <property type="project" value="InterPro"/>
</dbReference>